<gene>
    <name evidence="1" type="ordered locus">Slin_4516</name>
</gene>
<keyword evidence="2" id="KW-1185">Reference proteome</keyword>
<dbReference type="AlphaFoldDB" id="D2QMT3"/>
<dbReference type="CDD" id="cd00657">
    <property type="entry name" value="Ferritin_like"/>
    <property type="match status" value="1"/>
</dbReference>
<dbReference type="HOGENOM" id="CLU_029630_4_0_10"/>
<accession>D2QMT3</accession>
<dbReference type="InterPro" id="IPR009078">
    <property type="entry name" value="Ferritin-like_SF"/>
</dbReference>
<dbReference type="EMBL" id="CP001769">
    <property type="protein sequence ID" value="ADB40496.1"/>
    <property type="molecule type" value="Genomic_DNA"/>
</dbReference>
<protein>
    <recommendedName>
        <fullName evidence="3">Ferritin-like domain-containing protein</fullName>
    </recommendedName>
</protein>
<dbReference type="STRING" id="504472.Slin_4516"/>
<dbReference type="eggNOG" id="COG1633">
    <property type="taxonomic scope" value="Bacteria"/>
</dbReference>
<evidence type="ECO:0008006" key="3">
    <source>
        <dbReference type="Google" id="ProtNLM"/>
    </source>
</evidence>
<reference evidence="1 2" key="1">
    <citation type="journal article" date="2010" name="Stand. Genomic Sci.">
        <title>Complete genome sequence of Spirosoma linguale type strain (1).</title>
        <authorList>
            <person name="Lail K."/>
            <person name="Sikorski J."/>
            <person name="Saunders E."/>
            <person name="Lapidus A."/>
            <person name="Glavina Del Rio T."/>
            <person name="Copeland A."/>
            <person name="Tice H."/>
            <person name="Cheng J.-F."/>
            <person name="Lucas S."/>
            <person name="Nolan M."/>
            <person name="Bruce D."/>
            <person name="Goodwin L."/>
            <person name="Pitluck S."/>
            <person name="Ivanova N."/>
            <person name="Mavromatis K."/>
            <person name="Ovchinnikova G."/>
            <person name="Pati A."/>
            <person name="Chen A."/>
            <person name="Palaniappan K."/>
            <person name="Land M."/>
            <person name="Hauser L."/>
            <person name="Chang Y.-J."/>
            <person name="Jeffries C.D."/>
            <person name="Chain P."/>
            <person name="Brettin T."/>
            <person name="Detter J.C."/>
            <person name="Schuetze A."/>
            <person name="Rohde M."/>
            <person name="Tindall B.J."/>
            <person name="Goeker M."/>
            <person name="Bristow J."/>
            <person name="Eisen J.A."/>
            <person name="Markowitz V."/>
            <person name="Hugenholtz P."/>
            <person name="Kyrpides N.C."/>
            <person name="Klenk H.-P."/>
            <person name="Chen F."/>
        </authorList>
    </citation>
    <scope>NUCLEOTIDE SEQUENCE [LARGE SCALE GENOMIC DNA]</scope>
    <source>
        <strain evidence="2">ATCC 33905 / DSM 74 / LMG 10896 / Claus 1</strain>
    </source>
</reference>
<dbReference type="KEGG" id="sli:Slin_4516"/>
<dbReference type="SUPFAM" id="SSF47240">
    <property type="entry name" value="Ferritin-like"/>
    <property type="match status" value="1"/>
</dbReference>
<dbReference type="Proteomes" id="UP000002028">
    <property type="component" value="Chromosome"/>
</dbReference>
<sequence length="278" mass="29932">MRLFFERDEIQQSQDTVNVFEPSDKPAVMLLLHLIYYDVMNKQQNETGLTMLPGQLEPVRVGRRLFLRYAGAFAAGGAILASCKEGEENPTTVMAPVDLGTGDVGILNYAFALEQLEAAFYTQVIASPFTGMTDAEKAILTDIRDHEIIHREFFKAAIPAANRIGDLVPNFSSINFSDRASVLGTAKAFEDLGVAAYNGAGTLITDVNYLALAGKIVSVEARHAAAIRDLLNPKSADFAGDDVVSPTTGLDAATPPSAVLPIAQKYVRTPITATNLPK</sequence>
<organism evidence="1 2">
    <name type="scientific">Spirosoma linguale (strain ATCC 33905 / DSM 74 / LMG 10896 / Claus 1)</name>
    <dbReference type="NCBI Taxonomy" id="504472"/>
    <lineage>
        <taxon>Bacteria</taxon>
        <taxon>Pseudomonadati</taxon>
        <taxon>Bacteroidota</taxon>
        <taxon>Cytophagia</taxon>
        <taxon>Cytophagales</taxon>
        <taxon>Cytophagaceae</taxon>
        <taxon>Spirosoma</taxon>
    </lineage>
</organism>
<dbReference type="Pfam" id="PF13668">
    <property type="entry name" value="Ferritin_2"/>
    <property type="match status" value="1"/>
</dbReference>
<proteinExistence type="predicted"/>
<evidence type="ECO:0000313" key="1">
    <source>
        <dbReference type="EMBL" id="ADB40496.1"/>
    </source>
</evidence>
<evidence type="ECO:0000313" key="2">
    <source>
        <dbReference type="Proteomes" id="UP000002028"/>
    </source>
</evidence>
<name>D2QMT3_SPILD</name>